<dbReference type="RefSeq" id="WP_211976949.1">
    <property type="nucleotide sequence ID" value="NZ_CBFHAM010000012.1"/>
</dbReference>
<protein>
    <submittedName>
        <fullName evidence="2">Uncharacterized protein</fullName>
    </submittedName>
</protein>
<name>A0ABS5JB20_9BACT</name>
<accession>A0ABS5JB20</accession>
<keyword evidence="3" id="KW-1185">Reference proteome</keyword>
<gene>
    <name evidence="2" type="ORF">KE626_30930</name>
</gene>
<dbReference type="EMBL" id="JAGTXB010000025">
    <property type="protein sequence ID" value="MBS0031787.1"/>
    <property type="molecule type" value="Genomic_DNA"/>
</dbReference>
<dbReference type="Proteomes" id="UP000676386">
    <property type="component" value="Unassembled WGS sequence"/>
</dbReference>
<proteinExistence type="predicted"/>
<organism evidence="2 3">
    <name type="scientific">Chitinophaga hostae</name>
    <dbReference type="NCBI Taxonomy" id="2831022"/>
    <lineage>
        <taxon>Bacteria</taxon>
        <taxon>Pseudomonadati</taxon>
        <taxon>Bacteroidota</taxon>
        <taxon>Chitinophagia</taxon>
        <taxon>Chitinophagales</taxon>
        <taxon>Chitinophagaceae</taxon>
        <taxon>Chitinophaga</taxon>
    </lineage>
</organism>
<sequence length="62" mass="6773">MATTTKITLTKEQISEIALALRVKEDKIPTEISIIAISPEAGERNNMPKDMQSSFSPAVIIT</sequence>
<feature type="region of interest" description="Disordered" evidence="1">
    <location>
        <begin position="43"/>
        <end position="62"/>
    </location>
</feature>
<comment type="caution">
    <text evidence="2">The sequence shown here is derived from an EMBL/GenBank/DDBJ whole genome shotgun (WGS) entry which is preliminary data.</text>
</comment>
<evidence type="ECO:0000256" key="1">
    <source>
        <dbReference type="SAM" id="MobiDB-lite"/>
    </source>
</evidence>
<evidence type="ECO:0000313" key="2">
    <source>
        <dbReference type="EMBL" id="MBS0031787.1"/>
    </source>
</evidence>
<reference evidence="2 3" key="1">
    <citation type="submission" date="2021-04" db="EMBL/GenBank/DDBJ databases">
        <title>Chitinophaga sp. nov., isolated from the rhizosphere soil.</title>
        <authorList>
            <person name="He S."/>
        </authorList>
    </citation>
    <scope>NUCLEOTIDE SEQUENCE [LARGE SCALE GENOMIC DNA]</scope>
    <source>
        <strain evidence="2 3">2R12</strain>
    </source>
</reference>
<evidence type="ECO:0000313" key="3">
    <source>
        <dbReference type="Proteomes" id="UP000676386"/>
    </source>
</evidence>